<dbReference type="RefSeq" id="WP_072558850.1">
    <property type="nucleotide sequence ID" value="NZ_CP018154.1"/>
</dbReference>
<evidence type="ECO:0000313" key="3">
    <source>
        <dbReference type="Proteomes" id="UP000242561"/>
    </source>
</evidence>
<sequence>MRKNNLVLTSEQFRHPFRSSMHPAIFVETPPKAKKQSWWQDEDVHLFTISFVAFFTVFITFIA</sequence>
<organism evidence="2 3">
    <name type="scientific">Sphingorhabdus lutea</name>
    <dbReference type="NCBI Taxonomy" id="1913578"/>
    <lineage>
        <taxon>Bacteria</taxon>
        <taxon>Pseudomonadati</taxon>
        <taxon>Pseudomonadota</taxon>
        <taxon>Alphaproteobacteria</taxon>
        <taxon>Sphingomonadales</taxon>
        <taxon>Sphingomonadaceae</taxon>
        <taxon>Sphingorhabdus</taxon>
    </lineage>
</organism>
<accession>A0A1L3JAQ6</accession>
<dbReference type="KEGG" id="sphl:LPB140_04580"/>
<keyword evidence="1" id="KW-1133">Transmembrane helix</keyword>
<evidence type="ECO:0000313" key="2">
    <source>
        <dbReference type="EMBL" id="APG62199.1"/>
    </source>
</evidence>
<dbReference type="OrthoDB" id="7428630at2"/>
<keyword evidence="1" id="KW-0812">Transmembrane</keyword>
<dbReference type="STRING" id="1913578.LPB140_04580"/>
<keyword evidence="1" id="KW-0472">Membrane</keyword>
<keyword evidence="3" id="KW-1185">Reference proteome</keyword>
<protein>
    <submittedName>
        <fullName evidence="2">Uncharacterized protein</fullName>
    </submittedName>
</protein>
<evidence type="ECO:0000256" key="1">
    <source>
        <dbReference type="SAM" id="Phobius"/>
    </source>
</evidence>
<gene>
    <name evidence="2" type="ORF">LPB140_04580</name>
</gene>
<proteinExistence type="predicted"/>
<name>A0A1L3JAQ6_9SPHN</name>
<dbReference type="Proteomes" id="UP000242561">
    <property type="component" value="Chromosome"/>
</dbReference>
<feature type="transmembrane region" description="Helical" evidence="1">
    <location>
        <begin position="44"/>
        <end position="62"/>
    </location>
</feature>
<dbReference type="AlphaFoldDB" id="A0A1L3JAQ6"/>
<dbReference type="EMBL" id="CP018154">
    <property type="protein sequence ID" value="APG62199.1"/>
    <property type="molecule type" value="Genomic_DNA"/>
</dbReference>
<reference evidence="2 3" key="1">
    <citation type="submission" date="2016-11" db="EMBL/GenBank/DDBJ databases">
        <title>Sphingorhabdus sp. LPB0140, isolated from marine environment.</title>
        <authorList>
            <person name="Kim E."/>
            <person name="Yi H."/>
        </authorList>
    </citation>
    <scope>NUCLEOTIDE SEQUENCE [LARGE SCALE GENOMIC DNA]</scope>
    <source>
        <strain evidence="2 3">LPB0140</strain>
    </source>
</reference>